<reference evidence="12 13" key="1">
    <citation type="submission" date="2014-06" db="EMBL/GenBank/DDBJ databases">
        <authorList>
            <person name="Ngugi D.K."/>
            <person name="Blom J."/>
            <person name="Alam I."/>
            <person name="Rashid M."/>
            <person name="Ba Alawi W."/>
            <person name="Zhang G."/>
            <person name="Hikmawan T."/>
            <person name="Guan Y."/>
            <person name="Antunes A."/>
            <person name="Siam R."/>
            <person name="ElDorry H."/>
            <person name="Bajic V."/>
            <person name="Stingl U."/>
        </authorList>
    </citation>
    <scope>NUCLEOTIDE SEQUENCE [LARGE SCALE GENOMIC DNA]</scope>
    <source>
        <strain evidence="12">SCGC AAA799-N04</strain>
    </source>
</reference>
<feature type="domain" description="Helicase ATP-binding" evidence="11">
    <location>
        <begin position="286"/>
        <end position="461"/>
    </location>
</feature>
<protein>
    <recommendedName>
        <fullName evidence="3">type I site-specific deoxyribonuclease</fullName>
        <ecNumber evidence="3">3.1.21.3</ecNumber>
    </recommendedName>
</protein>
<dbReference type="InterPro" id="IPR004473">
    <property type="entry name" value="Restrct_endonuc_typeI_HsdR"/>
</dbReference>
<dbReference type="PANTHER" id="PTHR30195">
    <property type="entry name" value="TYPE I SITE-SPECIFIC DEOXYRIBONUCLEASE PROTEIN SUBUNIT M AND R"/>
    <property type="match status" value="1"/>
</dbReference>
<dbReference type="SUPFAM" id="SSF52540">
    <property type="entry name" value="P-loop containing nucleoside triphosphate hydrolases"/>
    <property type="match status" value="2"/>
</dbReference>
<keyword evidence="6" id="KW-0680">Restriction system</keyword>
<dbReference type="EMBL" id="JOKN01000020">
    <property type="protein sequence ID" value="KEQ56394.1"/>
    <property type="molecule type" value="Genomic_DNA"/>
</dbReference>
<dbReference type="PROSITE" id="PS51192">
    <property type="entry name" value="HELICASE_ATP_BIND_1"/>
    <property type="match status" value="1"/>
</dbReference>
<dbReference type="AlphaFoldDB" id="A0A081RMH1"/>
<dbReference type="Pfam" id="PF04313">
    <property type="entry name" value="HSDR_N"/>
    <property type="match status" value="1"/>
</dbReference>
<dbReference type="SMART" id="SM00487">
    <property type="entry name" value="DEXDc"/>
    <property type="match status" value="1"/>
</dbReference>
<dbReference type="GO" id="GO:0003677">
    <property type="term" value="F:DNA binding"/>
    <property type="evidence" value="ECO:0007669"/>
    <property type="project" value="UniProtKB-KW"/>
</dbReference>
<dbReference type="CDD" id="cd18030">
    <property type="entry name" value="DEXHc_RE_I_HsdR"/>
    <property type="match status" value="1"/>
</dbReference>
<sequence length="1021" mass="118730">MTPSELNEEQLVEKPAHRTFEELGYETLYGPELHPGMEKEERTLHEVLLLERLRTKLEELNPDLPSNVYDIAIRQIQGLSQPSLIENNREFHHMLLAGVKVPYTKDGKTQYFALKLIDYKNTKNNDFLAIRQFHVKQHEYRKIDHAIFINGIPLILFEYKDPTNKNATIVDAYHQLGKTKYQSEIPRIFYYNVFLVISDRTYARFGTLTAPFERFSDWNDPEQPDREVENRLELMQHLMFEKSTLLNIIKNFIEYESDGKTTIKKICQQHQYLAVNTAIQKSKEVFPQKDENRIGVVWHTTGSGKSLTMIYYVNMLSKLKEFENPTFVLITDRRDLDEQLNYFFKVAGFPYSKPPTAIQEAESIVDLREKLESSEGKIIFTTIQKFQITKEERDGKVKYPKISDRRNIIIIADEAHRSQYLKMAQNLEKALPNALKIGFTGTPIEYEDRSTRHVFGETISEYKIPDAVRDGATVQISSYSRLVKLHLLNKFIGKDYEELTQDLDEDTSERLAKKWSELKRLVEDPDRVGTIAKDVVFHFNERQKVFKGKAMLAATTKLAAARYADIISKLPNAPKCTCIISGTKMKPEKLQELPEAKRRVEEVLQNHYKDKKEINDLIGKFKDENDELSLLIVCDMYLTGFDAPVTHTMYIDKPLRNHNLIQAISRVNRVWKDKPGGTIIDYIGIADDLKRAFGAYSQDDVKGAMVPTDEIISYMNKKHEELINFFSAPIAERTPQTDEVKLIYDAIDEIVHDDEVKKKFFDNVTQLTKAYAVCTPHPVCQEVEDDLRLFQKMRKIMSKATAGAPKDLSDKESAIQDLVEKGIGADQVIKSFHIEYTQEKIDLNQEYIQKIKKIPQKNLKVELAFKLLDDAIQGKFRRNIVKRKSFQERIEKTLNKYHERFWNDDDTIAEFESIGKDFTHESTREQELGLTDDEIAFYDIVVKGKEYVESDKELRDVASDVTKYMKNKTETIDWNNQDQVKAEIRNGVRVILRRAKIPFEEIDKLMPEIMELAENNYGQME</sequence>
<evidence type="ECO:0000256" key="8">
    <source>
        <dbReference type="ARBA" id="ARBA00022801"/>
    </source>
</evidence>
<dbReference type="GO" id="GO:0005524">
    <property type="term" value="F:ATP binding"/>
    <property type="evidence" value="ECO:0007669"/>
    <property type="project" value="UniProtKB-KW"/>
</dbReference>
<keyword evidence="5" id="KW-0547">Nucleotide-binding</keyword>
<evidence type="ECO:0000256" key="2">
    <source>
        <dbReference type="ARBA" id="ARBA00008598"/>
    </source>
</evidence>
<dbReference type="PATRIC" id="fig|1502293.3.peg.1080"/>
<dbReference type="Pfam" id="PF18766">
    <property type="entry name" value="SWI2_SNF2"/>
    <property type="match status" value="1"/>
</dbReference>
<evidence type="ECO:0000313" key="13">
    <source>
        <dbReference type="Proteomes" id="UP000028059"/>
    </source>
</evidence>
<comment type="similarity">
    <text evidence="2">Belongs to the HsdR family.</text>
</comment>
<gene>
    <name evidence="12" type="ORF">AAA799N04_01166</name>
</gene>
<evidence type="ECO:0000256" key="5">
    <source>
        <dbReference type="ARBA" id="ARBA00022741"/>
    </source>
</evidence>
<keyword evidence="4" id="KW-0540">Nuclease</keyword>
<dbReference type="Gene3D" id="3.90.1570.50">
    <property type="match status" value="1"/>
</dbReference>
<dbReference type="InterPro" id="IPR055180">
    <property type="entry name" value="HsdR_RecA-like_helicase_dom_2"/>
</dbReference>
<evidence type="ECO:0000256" key="4">
    <source>
        <dbReference type="ARBA" id="ARBA00022722"/>
    </source>
</evidence>
<keyword evidence="9" id="KW-0067">ATP-binding</keyword>
<organism evidence="12 13">
    <name type="scientific">Marine Group I thaumarchaeote SCGC AAA799-N04</name>
    <dbReference type="NCBI Taxonomy" id="1502293"/>
    <lineage>
        <taxon>Archaea</taxon>
        <taxon>Nitrososphaerota</taxon>
        <taxon>Marine Group I</taxon>
    </lineage>
</organism>
<dbReference type="EC" id="3.1.21.3" evidence="3"/>
<dbReference type="Proteomes" id="UP000028059">
    <property type="component" value="Unassembled WGS sequence"/>
</dbReference>
<keyword evidence="7" id="KW-0255">Endonuclease</keyword>
<evidence type="ECO:0000256" key="10">
    <source>
        <dbReference type="ARBA" id="ARBA00023125"/>
    </source>
</evidence>
<dbReference type="InterPro" id="IPR051268">
    <property type="entry name" value="Type-I_R_enzyme_R_subunit"/>
</dbReference>
<keyword evidence="10" id="KW-0238">DNA-binding</keyword>
<accession>A0A081RMH1</accession>
<proteinExistence type="inferred from homology"/>
<evidence type="ECO:0000256" key="1">
    <source>
        <dbReference type="ARBA" id="ARBA00000851"/>
    </source>
</evidence>
<evidence type="ECO:0000256" key="3">
    <source>
        <dbReference type="ARBA" id="ARBA00012654"/>
    </source>
</evidence>
<dbReference type="CDD" id="cd18800">
    <property type="entry name" value="SF2_C_EcoR124I-like"/>
    <property type="match status" value="1"/>
</dbReference>
<comment type="catalytic activity">
    <reaction evidence="1">
        <text>Endonucleolytic cleavage of DNA to give random double-stranded fragments with terminal 5'-phosphates, ATP is simultaneously hydrolyzed.</text>
        <dbReference type="EC" id="3.1.21.3"/>
    </reaction>
</comment>
<dbReference type="InterPro" id="IPR040980">
    <property type="entry name" value="SWI2_SNF2"/>
</dbReference>
<dbReference type="NCBIfam" id="TIGR00348">
    <property type="entry name" value="hsdR"/>
    <property type="match status" value="1"/>
</dbReference>
<dbReference type="Gene3D" id="3.40.50.300">
    <property type="entry name" value="P-loop containing nucleotide triphosphate hydrolases"/>
    <property type="match status" value="2"/>
</dbReference>
<dbReference type="PANTHER" id="PTHR30195:SF15">
    <property type="entry name" value="TYPE I RESTRICTION ENZYME HINDI ENDONUCLEASE SUBUNIT"/>
    <property type="match status" value="1"/>
</dbReference>
<dbReference type="GO" id="GO:0009035">
    <property type="term" value="F:type I site-specific deoxyribonuclease activity"/>
    <property type="evidence" value="ECO:0007669"/>
    <property type="project" value="UniProtKB-EC"/>
</dbReference>
<comment type="caution">
    <text evidence="12">The sequence shown here is derived from an EMBL/GenBank/DDBJ whole genome shotgun (WGS) entry which is preliminary data.</text>
</comment>
<evidence type="ECO:0000256" key="9">
    <source>
        <dbReference type="ARBA" id="ARBA00022840"/>
    </source>
</evidence>
<dbReference type="GO" id="GO:0009307">
    <property type="term" value="P:DNA restriction-modification system"/>
    <property type="evidence" value="ECO:0007669"/>
    <property type="project" value="UniProtKB-KW"/>
</dbReference>
<name>A0A081RMH1_9ARCH</name>
<dbReference type="Pfam" id="PF22679">
    <property type="entry name" value="T1R_D3-like"/>
    <property type="match status" value="1"/>
</dbReference>
<dbReference type="InterPro" id="IPR027417">
    <property type="entry name" value="P-loop_NTPase"/>
</dbReference>
<evidence type="ECO:0000259" key="11">
    <source>
        <dbReference type="PROSITE" id="PS51192"/>
    </source>
</evidence>
<evidence type="ECO:0000313" key="12">
    <source>
        <dbReference type="EMBL" id="KEQ56394.1"/>
    </source>
</evidence>
<dbReference type="InterPro" id="IPR021810">
    <property type="entry name" value="T1RH-like_C"/>
</dbReference>
<dbReference type="Pfam" id="PF11867">
    <property type="entry name" value="T1RH-like_C"/>
    <property type="match status" value="1"/>
</dbReference>
<dbReference type="InterPro" id="IPR007409">
    <property type="entry name" value="Restrct_endonuc_type1_HsdR_N"/>
</dbReference>
<dbReference type="GO" id="GO:0120545">
    <property type="term" value="F:nucleic acid conformation isomerase activity"/>
    <property type="evidence" value="ECO:0007669"/>
    <property type="project" value="UniProtKB-ARBA"/>
</dbReference>
<evidence type="ECO:0000256" key="6">
    <source>
        <dbReference type="ARBA" id="ARBA00022747"/>
    </source>
</evidence>
<keyword evidence="13" id="KW-1185">Reference proteome</keyword>
<keyword evidence="8 12" id="KW-0378">Hydrolase</keyword>
<evidence type="ECO:0000256" key="7">
    <source>
        <dbReference type="ARBA" id="ARBA00022759"/>
    </source>
</evidence>
<dbReference type="CDD" id="cd22332">
    <property type="entry name" value="HsdR_N"/>
    <property type="match status" value="1"/>
</dbReference>
<dbReference type="InterPro" id="IPR014001">
    <property type="entry name" value="Helicase_ATP-bd"/>
</dbReference>